<accession>A7SKY3</accession>
<keyword evidence="3" id="KW-0472">Membrane</keyword>
<evidence type="ECO:0000256" key="4">
    <source>
        <dbReference type="ARBA" id="ARBA00023180"/>
    </source>
</evidence>
<dbReference type="EMBL" id="DS469692">
    <property type="protein sequence ID" value="EDO35641.1"/>
    <property type="molecule type" value="Genomic_DNA"/>
</dbReference>
<dbReference type="InterPro" id="IPR013783">
    <property type="entry name" value="Ig-like_fold"/>
</dbReference>
<dbReference type="SUPFAM" id="SSF48726">
    <property type="entry name" value="Immunoglobulin"/>
    <property type="match status" value="2"/>
</dbReference>
<evidence type="ECO:0000256" key="3">
    <source>
        <dbReference type="ARBA" id="ARBA00022989"/>
    </source>
</evidence>
<dbReference type="InterPro" id="IPR007110">
    <property type="entry name" value="Ig-like_dom"/>
</dbReference>
<dbReference type="InterPro" id="IPR003599">
    <property type="entry name" value="Ig_sub"/>
</dbReference>
<dbReference type="GO" id="GO:0005886">
    <property type="term" value="C:plasma membrane"/>
    <property type="evidence" value="ECO:0000318"/>
    <property type="project" value="GO_Central"/>
</dbReference>
<keyword evidence="4" id="KW-0325">Glycoprotein</keyword>
<name>A7SKY3_NEMVE</name>
<dbReference type="AlphaFoldDB" id="A7SKY3"/>
<dbReference type="InterPro" id="IPR003598">
    <property type="entry name" value="Ig_sub2"/>
</dbReference>
<dbReference type="InParanoid" id="A7SKY3"/>
<dbReference type="PROSITE" id="PS50835">
    <property type="entry name" value="IG_LIKE"/>
    <property type="match status" value="2"/>
</dbReference>
<reference evidence="7 8" key="1">
    <citation type="journal article" date="2007" name="Science">
        <title>Sea anemone genome reveals ancestral eumetazoan gene repertoire and genomic organization.</title>
        <authorList>
            <person name="Putnam N.H."/>
            <person name="Srivastava M."/>
            <person name="Hellsten U."/>
            <person name="Dirks B."/>
            <person name="Chapman J."/>
            <person name="Salamov A."/>
            <person name="Terry A."/>
            <person name="Shapiro H."/>
            <person name="Lindquist E."/>
            <person name="Kapitonov V.V."/>
            <person name="Jurka J."/>
            <person name="Genikhovich G."/>
            <person name="Grigoriev I.V."/>
            <person name="Lucas S.M."/>
            <person name="Steele R.E."/>
            <person name="Finnerty J.R."/>
            <person name="Technau U."/>
            <person name="Martindale M.Q."/>
            <person name="Rokhsar D.S."/>
        </authorList>
    </citation>
    <scope>NUCLEOTIDE SEQUENCE [LARGE SCALE GENOMIC DNA]</scope>
    <source>
        <strain evidence="8">CH2 X CH6</strain>
    </source>
</reference>
<sequence length="663" mass="73545">MIMLGTNSRLIAFLVTVNMLVLQCAESTKDWQWQYNKSVCFNERADAALSWKVTLSPGDSVSDVNIYEVSVRTQSALKMYSKTNGPEAAFKDRVMRFSMANELSNQFPVFKIYFTLTNLSSSVDGFGSKSIRCQVVRKSNGASQQRDTLLHVQDKPEKTKLIKLAPSGNVSDRYSTYAFRCIASAYPPVTSYTIYTNGIKRYTGTGIYYGYTHMLGAAEFTCEPHSAAGYGANSTVTIITIVDGHHFFPFNYLSGGGTVPEGSSLSFYCYLDLWHGNITWIKNGKRMNTVTTFYELRFDPVTRKDEGFYACGYIFNGVEYTVRHITHLTVEYKPEKTQLHSLGSSYCHGSAIPLYCTAVAKPADIRYFLRINNQPLANNTIGLFNVSLSRLGYHLYTCAPSNKVGEGEHRSVRIQVQEPLTSASILPINGTRFTEKSTVQLTCAANEVDSYEIRWTKDGVLVGEGQTLMIQSINRTDEGVYTCTINNTCNEVSAVTYIGVDYVNMDQQTLKCSSSPGFIILSLETNTASPPNITCNSGHASYRGLVAHSNGSVISYRVDLPEPDVSEVKCRAEGFPGTENTYTIAVADSEYIRNGSFRVTNARYPPSDAIKGKIIKSVCAIQSGRTSLMFCGTMPLASYPRARVVDTQVQRRGQGKIFSFIYL</sequence>
<dbReference type="PhylomeDB" id="A7SKY3"/>
<dbReference type="InterPro" id="IPR051116">
    <property type="entry name" value="Surface_Rcpt/Adhesion_Mol"/>
</dbReference>
<evidence type="ECO:0000313" key="7">
    <source>
        <dbReference type="EMBL" id="EDO35641.1"/>
    </source>
</evidence>
<feature type="domain" description="Ig-like" evidence="6">
    <location>
        <begin position="419"/>
        <end position="496"/>
    </location>
</feature>
<evidence type="ECO:0000256" key="5">
    <source>
        <dbReference type="SAM" id="SignalP"/>
    </source>
</evidence>
<dbReference type="InterPro" id="IPR036179">
    <property type="entry name" value="Ig-like_dom_sf"/>
</dbReference>
<evidence type="ECO:0000256" key="2">
    <source>
        <dbReference type="ARBA" id="ARBA00022692"/>
    </source>
</evidence>
<evidence type="ECO:0000256" key="1">
    <source>
        <dbReference type="ARBA" id="ARBA00004479"/>
    </source>
</evidence>
<evidence type="ECO:0000259" key="6">
    <source>
        <dbReference type="PROSITE" id="PS50835"/>
    </source>
</evidence>
<dbReference type="PANTHER" id="PTHR11973">
    <property type="entry name" value="CELL SURFACE GLYCOPROTEIN MUC18-RELATED"/>
    <property type="match status" value="1"/>
</dbReference>
<feature type="domain" description="Ig-like" evidence="6">
    <location>
        <begin position="249"/>
        <end position="311"/>
    </location>
</feature>
<evidence type="ECO:0000313" key="8">
    <source>
        <dbReference type="Proteomes" id="UP000001593"/>
    </source>
</evidence>
<dbReference type="Proteomes" id="UP000001593">
    <property type="component" value="Unassembled WGS sequence"/>
</dbReference>
<gene>
    <name evidence="7" type="ORF">NEMVEDRAFT_v1g213890</name>
</gene>
<feature type="signal peptide" evidence="5">
    <location>
        <begin position="1"/>
        <end position="27"/>
    </location>
</feature>
<dbReference type="Gene3D" id="2.60.40.10">
    <property type="entry name" value="Immunoglobulins"/>
    <property type="match status" value="2"/>
</dbReference>
<keyword evidence="8" id="KW-1185">Reference proteome</keyword>
<proteinExistence type="predicted"/>
<feature type="chain" id="PRO_5002715330" description="Ig-like domain-containing protein" evidence="5">
    <location>
        <begin position="28"/>
        <end position="663"/>
    </location>
</feature>
<dbReference type="Pfam" id="PF13927">
    <property type="entry name" value="Ig_3"/>
    <property type="match status" value="1"/>
</dbReference>
<dbReference type="CDD" id="cd00096">
    <property type="entry name" value="Ig"/>
    <property type="match status" value="1"/>
</dbReference>
<dbReference type="SMART" id="SM00408">
    <property type="entry name" value="IGc2"/>
    <property type="match status" value="2"/>
</dbReference>
<dbReference type="SMART" id="SM00409">
    <property type="entry name" value="IG"/>
    <property type="match status" value="2"/>
</dbReference>
<keyword evidence="3" id="KW-1133">Transmembrane helix</keyword>
<dbReference type="HOGENOM" id="CLU_414071_0_0_1"/>
<protein>
    <recommendedName>
        <fullName evidence="6">Ig-like domain-containing protein</fullName>
    </recommendedName>
</protein>
<comment type="subcellular location">
    <subcellularLocation>
        <location evidence="1">Membrane</location>
        <topology evidence="1">Single-pass type I membrane protein</topology>
    </subcellularLocation>
</comment>
<organism evidence="7 8">
    <name type="scientific">Nematostella vectensis</name>
    <name type="common">Starlet sea anemone</name>
    <dbReference type="NCBI Taxonomy" id="45351"/>
    <lineage>
        <taxon>Eukaryota</taxon>
        <taxon>Metazoa</taxon>
        <taxon>Cnidaria</taxon>
        <taxon>Anthozoa</taxon>
        <taxon>Hexacorallia</taxon>
        <taxon>Actiniaria</taxon>
        <taxon>Edwardsiidae</taxon>
        <taxon>Nematostella</taxon>
    </lineage>
</organism>
<keyword evidence="2" id="KW-0812">Transmembrane</keyword>
<dbReference type="PANTHER" id="PTHR11973:SF21">
    <property type="entry name" value="IG-LIKE DOMAIN-CONTAINING PROTEIN"/>
    <property type="match status" value="1"/>
</dbReference>
<keyword evidence="5" id="KW-0732">Signal</keyword>